<keyword evidence="2" id="KW-1185">Reference proteome</keyword>
<gene>
    <name evidence="1" type="ORF">A2U01_0006007</name>
</gene>
<accession>A0A392MDD0</accession>
<dbReference type="Proteomes" id="UP000265520">
    <property type="component" value="Unassembled WGS sequence"/>
</dbReference>
<sequence>MGGKSISFMSLCNIFKSISSFNKKRGGVYDDHDVSNKKVWPSDEDGGPWGVAEPGIDIRATNFIEGVKKRRRQAQPEQ</sequence>
<evidence type="ECO:0000313" key="1">
    <source>
        <dbReference type="EMBL" id="MCH85163.1"/>
    </source>
</evidence>
<organism evidence="1 2">
    <name type="scientific">Trifolium medium</name>
    <dbReference type="NCBI Taxonomy" id="97028"/>
    <lineage>
        <taxon>Eukaryota</taxon>
        <taxon>Viridiplantae</taxon>
        <taxon>Streptophyta</taxon>
        <taxon>Embryophyta</taxon>
        <taxon>Tracheophyta</taxon>
        <taxon>Spermatophyta</taxon>
        <taxon>Magnoliopsida</taxon>
        <taxon>eudicotyledons</taxon>
        <taxon>Gunneridae</taxon>
        <taxon>Pentapetalae</taxon>
        <taxon>rosids</taxon>
        <taxon>fabids</taxon>
        <taxon>Fabales</taxon>
        <taxon>Fabaceae</taxon>
        <taxon>Papilionoideae</taxon>
        <taxon>50 kb inversion clade</taxon>
        <taxon>NPAAA clade</taxon>
        <taxon>Hologalegina</taxon>
        <taxon>IRL clade</taxon>
        <taxon>Trifolieae</taxon>
        <taxon>Trifolium</taxon>
    </lineage>
</organism>
<evidence type="ECO:0000313" key="2">
    <source>
        <dbReference type="Proteomes" id="UP000265520"/>
    </source>
</evidence>
<dbReference type="AlphaFoldDB" id="A0A392MDD0"/>
<dbReference type="EMBL" id="LXQA010008016">
    <property type="protein sequence ID" value="MCH85163.1"/>
    <property type="molecule type" value="Genomic_DNA"/>
</dbReference>
<proteinExistence type="predicted"/>
<protein>
    <submittedName>
        <fullName evidence="1">Uncharacterized protein</fullName>
    </submittedName>
</protein>
<comment type="caution">
    <text evidence="1">The sequence shown here is derived from an EMBL/GenBank/DDBJ whole genome shotgun (WGS) entry which is preliminary data.</text>
</comment>
<reference evidence="1 2" key="1">
    <citation type="journal article" date="2018" name="Front. Plant Sci.">
        <title>Red Clover (Trifolium pratense) and Zigzag Clover (T. medium) - A Picture of Genomic Similarities and Differences.</title>
        <authorList>
            <person name="Dluhosova J."/>
            <person name="Istvanek J."/>
            <person name="Nedelnik J."/>
            <person name="Repkova J."/>
        </authorList>
    </citation>
    <scope>NUCLEOTIDE SEQUENCE [LARGE SCALE GENOMIC DNA]</scope>
    <source>
        <strain evidence="2">cv. 10/8</strain>
        <tissue evidence="1">Leaf</tissue>
    </source>
</reference>
<dbReference type="PANTHER" id="PTHR33511">
    <property type="entry name" value="OS06G0632400 PROTEIN"/>
    <property type="match status" value="1"/>
</dbReference>
<name>A0A392MDD0_9FABA</name>